<evidence type="ECO:0000313" key="3">
    <source>
        <dbReference type="Proteomes" id="UP001212152"/>
    </source>
</evidence>
<keyword evidence="3" id="KW-1185">Reference proteome</keyword>
<feature type="region of interest" description="Disordered" evidence="1">
    <location>
        <begin position="602"/>
        <end position="644"/>
    </location>
</feature>
<feature type="region of interest" description="Disordered" evidence="1">
    <location>
        <begin position="1009"/>
        <end position="1047"/>
    </location>
</feature>
<dbReference type="InterPro" id="IPR021842">
    <property type="entry name" value="DUF3435"/>
</dbReference>
<evidence type="ECO:0000313" key="2">
    <source>
        <dbReference type="EMBL" id="KAJ3185561.1"/>
    </source>
</evidence>
<reference evidence="2" key="1">
    <citation type="submission" date="2020-05" db="EMBL/GenBank/DDBJ databases">
        <title>Phylogenomic resolution of chytrid fungi.</title>
        <authorList>
            <person name="Stajich J.E."/>
            <person name="Amses K."/>
            <person name="Simmons R."/>
            <person name="Seto K."/>
            <person name="Myers J."/>
            <person name="Bonds A."/>
            <person name="Quandt C.A."/>
            <person name="Barry K."/>
            <person name="Liu P."/>
            <person name="Grigoriev I."/>
            <person name="Longcore J.E."/>
            <person name="James T.Y."/>
        </authorList>
    </citation>
    <scope>NUCLEOTIDE SEQUENCE</scope>
    <source>
        <strain evidence="2">JEL0379</strain>
    </source>
</reference>
<comment type="caution">
    <text evidence="2">The sequence shown here is derived from an EMBL/GenBank/DDBJ whole genome shotgun (WGS) entry which is preliminary data.</text>
</comment>
<dbReference type="Pfam" id="PF11917">
    <property type="entry name" value="DUF3435"/>
    <property type="match status" value="1"/>
</dbReference>
<feature type="compositionally biased region" description="Polar residues" evidence="1">
    <location>
        <begin position="1033"/>
        <end position="1047"/>
    </location>
</feature>
<proteinExistence type="predicted"/>
<name>A0AAD5XV30_9FUNG</name>
<organism evidence="2 3">
    <name type="scientific">Geranomyces variabilis</name>
    <dbReference type="NCBI Taxonomy" id="109894"/>
    <lineage>
        <taxon>Eukaryota</taxon>
        <taxon>Fungi</taxon>
        <taxon>Fungi incertae sedis</taxon>
        <taxon>Chytridiomycota</taxon>
        <taxon>Chytridiomycota incertae sedis</taxon>
        <taxon>Chytridiomycetes</taxon>
        <taxon>Spizellomycetales</taxon>
        <taxon>Powellomycetaceae</taxon>
        <taxon>Geranomyces</taxon>
    </lineage>
</organism>
<dbReference type="PANTHER" id="PTHR37535:SF3">
    <property type="entry name" value="FLUG DOMAIN-CONTAINING PROTEIN"/>
    <property type="match status" value="1"/>
</dbReference>
<dbReference type="Proteomes" id="UP001212152">
    <property type="component" value="Unassembled WGS sequence"/>
</dbReference>
<gene>
    <name evidence="2" type="ORF">HDU87_000184</name>
</gene>
<feature type="compositionally biased region" description="Low complexity" evidence="1">
    <location>
        <begin position="1"/>
        <end position="10"/>
    </location>
</feature>
<feature type="region of interest" description="Disordered" evidence="1">
    <location>
        <begin position="1"/>
        <end position="23"/>
    </location>
</feature>
<accession>A0AAD5XV30</accession>
<sequence length="1047" mass="114250">MQTAITGTAGPTPPTTPAPAIAGSNRPAIAASTAAALGKPRRLAHKSVAELMQESGTTAETMQDKETELKGVRHLRKLAATTELAQKRAMACLVQALELGQLGSADARLTLNAPPIALEEWKTIVFTIVKAKVFSERGKTVSAGGKKTYSLVTFQTIVALMLSAYARKTANSLSKEQRIELGAYLDVDLYQEFGLSTNAAVKYTASADDFKRVLQAVYSPAMAWSNGRERIQFHFLWLAIAYCTLRPVETLVMDSYKHVGDKDCVKYGDIAVFLVLDKDSKIRAKVDITHRLLKGKRHDGSKFKTTVLYEPDCDLPVLDPTTPLLALCFLDNVFQDIASIDALFAVSSDTVQEFGGFLPLRIKSEWLDIPIMRHSPRDGAGESGWATSPSEGYAYFTATNRLEKLARICGFTASLTFYAVRRASIDVMNSIQSASEGALKNASGHNPGSAMWNQRYLSARSTVDRQAVFAGADGSEVPSIPLEMVQGVPRITDAPTTLSIESQNSLKNDQEILEAHAARSAWRAAATADPENEKVALRAQRAKEDYYNLMERKKKELFAVQLRNFLGSRLEAAFESPDAGDQNGSPVRALKQALEAFDESDSFGKDLDSADAPDGELDSDALADSDDESGSAQPAIAAGTVADPTTFPDTPISIAARSLQPLTFGNETCKRLTEILFEGVSTGTESREILKLLVSNEADPLNSCWRYPGEAPAENNKCPVPWCGKNLARNQADAAEHVHSCIREDLGRRYANLYASVTGLHCPATAGPGKKHVADHTDLAAFLKHVRNAHCVNAKVCRFPAQQADSDAICGEKFESDSEAKRHYNLVHGFIEKQITAAAAGKPISMGQSHVSYCNSCREWQVGTRAIEEHATWHVPQLLNAMKVNRLCFATDLSVRCAAIKDQKYAAAYCPFCLVDETLIASTRANQSEPCKQRIHIGRHILVMQTDDRLPCPWASTNKCPETLMGACQLADHLTNEHGMALAGQDGPVKRQTEGDLRRLIAWTEKDAKQWPQWLPHDEGENLKPGKRKAKQATLSPRAGNSKSGKS</sequence>
<feature type="compositionally biased region" description="Acidic residues" evidence="1">
    <location>
        <begin position="609"/>
        <end position="629"/>
    </location>
</feature>
<dbReference type="EMBL" id="JADGJQ010000001">
    <property type="protein sequence ID" value="KAJ3185561.1"/>
    <property type="molecule type" value="Genomic_DNA"/>
</dbReference>
<dbReference type="AlphaFoldDB" id="A0AAD5XV30"/>
<dbReference type="PANTHER" id="PTHR37535">
    <property type="entry name" value="FLUG DOMAIN PROTEIN"/>
    <property type="match status" value="1"/>
</dbReference>
<protein>
    <submittedName>
        <fullName evidence="2">Uncharacterized protein</fullName>
    </submittedName>
</protein>
<evidence type="ECO:0000256" key="1">
    <source>
        <dbReference type="SAM" id="MobiDB-lite"/>
    </source>
</evidence>